<gene>
    <name evidence="6" type="ORF">D1115_06995</name>
</gene>
<evidence type="ECO:0000256" key="3">
    <source>
        <dbReference type="ARBA" id="ARBA00022837"/>
    </source>
</evidence>
<feature type="region of interest" description="Disordered" evidence="4">
    <location>
        <begin position="1556"/>
        <end position="1595"/>
    </location>
</feature>
<evidence type="ECO:0000256" key="1">
    <source>
        <dbReference type="ARBA" id="ARBA00022729"/>
    </source>
</evidence>
<dbReference type="Pfam" id="PF17963">
    <property type="entry name" value="Big_9"/>
    <property type="match status" value="2"/>
</dbReference>
<organism evidence="6 7">
    <name type="scientific">Vibrio alfacsensis</name>
    <dbReference type="NCBI Taxonomy" id="1074311"/>
    <lineage>
        <taxon>Bacteria</taxon>
        <taxon>Pseudomonadati</taxon>
        <taxon>Pseudomonadota</taxon>
        <taxon>Gammaproteobacteria</taxon>
        <taxon>Vibrionales</taxon>
        <taxon>Vibrionaceae</taxon>
        <taxon>Vibrio</taxon>
    </lineage>
</organism>
<dbReference type="PROSITE" id="PS00330">
    <property type="entry name" value="HEMOLYSIN_CALCIUM"/>
    <property type="match status" value="4"/>
</dbReference>
<dbReference type="InterPro" id="IPR001343">
    <property type="entry name" value="Hemolysn_Ca-bd"/>
</dbReference>
<dbReference type="InterPro" id="IPR011049">
    <property type="entry name" value="Serralysin-like_metalloprot_C"/>
</dbReference>
<feature type="domain" description="Calx-beta" evidence="5">
    <location>
        <begin position="2381"/>
        <end position="2428"/>
    </location>
</feature>
<evidence type="ECO:0000313" key="7">
    <source>
        <dbReference type="Proteomes" id="UP000262832"/>
    </source>
</evidence>
<dbReference type="Gene3D" id="2.60.40.2810">
    <property type="match status" value="2"/>
</dbReference>
<evidence type="ECO:0000313" key="6">
    <source>
        <dbReference type="EMBL" id="AXY01016.1"/>
    </source>
</evidence>
<feature type="compositionally biased region" description="Basic and acidic residues" evidence="4">
    <location>
        <begin position="1091"/>
        <end position="1106"/>
    </location>
</feature>
<proteinExistence type="predicted"/>
<dbReference type="Gene3D" id="2.60.40.2030">
    <property type="match status" value="3"/>
</dbReference>
<protein>
    <recommendedName>
        <fullName evidence="5">Calx-beta domain-containing protein</fullName>
    </recommendedName>
</protein>
<evidence type="ECO:0000256" key="2">
    <source>
        <dbReference type="ARBA" id="ARBA00022737"/>
    </source>
</evidence>
<dbReference type="PRINTS" id="PR00313">
    <property type="entry name" value="CABNDNGRPT"/>
</dbReference>
<dbReference type="SUPFAM" id="SSF51120">
    <property type="entry name" value="beta-Roll"/>
    <property type="match status" value="1"/>
</dbReference>
<dbReference type="Proteomes" id="UP000262832">
    <property type="component" value="Chromosome I"/>
</dbReference>
<name>A0ABM6YTV6_9VIBR</name>
<dbReference type="SUPFAM" id="SSF141072">
    <property type="entry name" value="CalX-like"/>
    <property type="match status" value="2"/>
</dbReference>
<dbReference type="InterPro" id="IPR003644">
    <property type="entry name" value="Calx_beta"/>
</dbReference>
<dbReference type="Pfam" id="PF00353">
    <property type="entry name" value="HemolysinCabind"/>
    <property type="match status" value="3"/>
</dbReference>
<keyword evidence="1" id="KW-0732">Signal</keyword>
<dbReference type="EMBL" id="CP032093">
    <property type="protein sequence ID" value="AXY01016.1"/>
    <property type="molecule type" value="Genomic_DNA"/>
</dbReference>
<feature type="domain" description="Calx-beta" evidence="5">
    <location>
        <begin position="1654"/>
        <end position="1709"/>
    </location>
</feature>
<dbReference type="Pfam" id="PF03160">
    <property type="entry name" value="Calx-beta"/>
    <property type="match status" value="3"/>
</dbReference>
<feature type="domain" description="Calx-beta" evidence="5">
    <location>
        <begin position="1514"/>
        <end position="1569"/>
    </location>
</feature>
<feature type="region of interest" description="Disordered" evidence="4">
    <location>
        <begin position="1027"/>
        <end position="1048"/>
    </location>
</feature>
<keyword evidence="3" id="KW-0106">Calcium</keyword>
<sequence>MAKFETFDEDGDPVSVTLSDTVNYRIEGDTVVLTEAGAALVNSGQELPAFSLTPNDGKVDGEPASADLSVTAVNDAPEVTITQVENFVEDSDAADGSLVAKFETFDEDGDPVSVTLSDTVNYRIEGDTVVLTEAGAALVNSGQELPAFSLTPNDGQVDGEPASADPSVTAVNDAPEVTITQVENFVEDSGAADGSLVAKFETFDEDGDPVSVTLSDTVNYRIEGDTVVLTEAGAALVNSGQELPAFSLTPNDGKVDGEPASADPSVTAVNDAPEVTITQVENFVEDSDAADGSLVAKFETFDEDGDPVSVTLSDTVNYRIEGDTVVLTEAGAALVNSGQELPAFSLTPNDGKVDGEPASADPSVTAVNDAPEVTITQVENFVEDSDAADGSLVAKFETFDEDGDPVSVTLSDTVNYRIEGDTVVLTEAGAALVNSGQELPAFSLTPNDGKVDGEPASADPSVTAVNDAPEVTITQVENFVEDSDAADGSLVAKFETFDEDGDPVSVTLSDTVNYRIEGDTVVLTEAGAALVNSGQELPEFSLTPNDGKVDGEPASADPSVTAVNDAPEVTITQVENFVEDSDAADGSLVAKFETFDEDGDPVSVTLSDTVNYRIEGDTVVLTEAGAALVNSGQELPAFSLTPNDGQVDGEPASADPSVTAVNDAPEVTITQVENFVEDSDAADGSLVAKFETFDEDGDPVSVTLSDTVNYRIEGDTVVLTEAGAALVNSGQELPAFSLTPNDGKVDGEPASADLSVTAVNDAPEVTITQVENFVEDSGAADGSLVAKFETFDEDGDPVSVTLSDTVNYRIEGDTVVLTEAGAALVNSGQELPAFSLTPNDGKVDGEPASADPSVTAVNDAPEVTITQVENFVEDSGAADGSLVAKFETFDEDGDPVSVTLSDTVNYRIEGDTVVLTEAGAALVNSGQELPAFSLTPNDGKVDGEPASADPSVTAVNDAPEVTITQVENFVEDSGAADGSLVAKFETFDEDGDPVSVTLSDTVNYRIEGDTVVLTEAGAALVNSGQELPEFSLTPNDGKVDGEPASADPSVTAVNDAPDAVNDPVGFEVKLGSFNEGSWSSEDAQISASYAGEKRDITEDGDKRGVSGHENGGDAEQIQFNRETGESEQFIIDLDKPATEFSFTVSNLYKDEGDSAGNHEQGKWVAYLNGVAVASDTFVANDGNHRGEYKVELTNEDGTPIAFDKIVFEATDFVDVPAKGSDSSDYFVTGFQASSEGAYAVNQGGVLEIPVSELLANDSDIDGDSIRITYVYGETEGEAYIKDGVVYFDLDDDFVGSTNFQYQITDDKGGYDSATVNVIVNPAPTPAVVESVELLSNEVMEGEDLAFKVTLDASALEETLLDIDFGLSGDLADENDVVLSELVFTNGVKYDEATDNIIIPVGVKDFTVLVPTVKDGVHELDESYSIVVGGVEGTGTIKNTDVAELSVSSKGDVSEGSEATFSVSLSNPSSQETVLSLVTTVSGDENTAEIDDLSGSITAFYIDADDKEIALTVIDGKVTVPPFVTEIFVEVGTADDSVYEGSEQFELIVTDVNGVTSNKSDSASTNIVDDGSVDPDGPTGPDNDKPTLSVTGKDNVNEGDNAVFTVSLSNETEAPVVVNLAPTTGGYTAEAGDIGDMVVTYLDGDKQTQTLTVDSNGNVTIPAGVTDITVTIPTTQDSVYEGDETFGLVVTESNGVTVNGSDQAEATIQDYEDDKPNSEDFSINIGESGTSKVIFDDGKGSIEGDGSDHISDEFDDSQPDTQVGVVITELPDNGTLTYDGVEITVDDLAVFDDQGNVLQEGTVFENPNLIEYTRDEHAEGFLLGVRDEQDVDDDSPSKTDFYNWGEATDDPSVRKLTLADGDVITITADKEGKGNDDLIQYNSNANHVGYGVGVGKGNGIEERESITIDFESRSADSIILGLDGLGGYFEKGLDDRLNNGSSNESKVTINVTWLDVNGNRQTTPFEYQKETKGNSDLFHEIVIPSEQFALPNGAMIESVELSTEGNGNWELRYIDTRSDDSFDYRAVDSHGNYSDESTVTINNAPDAVDDPQGYTVQLGSFADNQNWQADGVEIKAFIGNLGDRSEDIERDIETTDGHKLGVDGDISTGPGEQLQYDRETGQSEKLEITLPKPATSFSFAVASLYANEGGTGNHEQGMWTAYLDGKPVQSGVFSLESGKDGQFSVDLDGVAFDSIVFEATEFTSHPDKFEGSDNDSSDYFLTGFEATGTGAYAVNQSEGEIRIPISEILANDVDIDGDALTITAFNEFGEHNVRVEGDEVVFDFVDSFHGETSFTYTITDGNGASDTATINVIVNPDVDLVSVSSVNTLGTEVEEGESLTFVVNLSAESQLGQHLEVDFGTNAGELDAASSADVKLGELQFTNGVTYNANTGLLFVPPGVESFEIIVPTVDDIMDESSENYTISVGGKESTGNILDNDKVINNTPPEAKSVNLDTIGGSKEVIFTELVSDKEDDQDPTQDINLVIESEPLFGDIYYINDDGIRTDLSVGDVITEDTHIHYTVNPDLISQNSSMVAENLDPSVLGDSQFTVDGLFSVSGGTVTKHGNEYQFNQTGKLLYDQAAGEKGLSVKTSGNGNSSDNGDEISSDEYIAVKFESVDVNTATVSLGSINGLFNSGNDQNKPTLTALYFKDGKLVGSEDLVITEIEGGHNKEGIATLDSDIAFDEVRFVLDAKNGSAGYVLQGVQVDEISNVTDIVDSFDYKAVDSQGLESDSATVTLSSDNITISSNPEAIDHVRVNHYGHASEQVLWSASGIHPGISNKPLEGHKEGLFVDVGEGGDTVYLGSGDDTIYLGRSHTSLDEHQNQEENLTAVQRELIDSFSSGADGMHLEATDDHFRDDDLTNDTMTEFEENSDLVFHKADGIAGSISTANLDIAHAGGGNDIIFGEEGSDAIFGGSGNDTIYGGKGLDVLRGGTGDDHIDGGDGSDFLIGGSGNDILVGGDGDDIFKFVDQGDGIRDGEMDIVKDFTFGEDTLDLSELLDSYDDRSMDDVLSVTLEGSDDLKVTISDGDESQSIVLENAASQFSEHISDGNVSDSILNDLLKVQDTFNS</sequence>
<reference evidence="6 7" key="1">
    <citation type="submission" date="2018-08" db="EMBL/GenBank/DDBJ databases">
        <title>Genomic taxonomy of the Vibrionaceae family.</title>
        <authorList>
            <person name="Gomez-Gil B."/>
            <person name="Tanaka M."/>
            <person name="Sawabe T."/>
            <person name="Enciso-Ibarra K."/>
        </authorList>
    </citation>
    <scope>NUCLEOTIDE SEQUENCE [LARGE SCALE GENOMIC DNA]</scope>
    <source>
        <strain evidence="6 7">CAIM 1831</strain>
    </source>
</reference>
<accession>A0ABM6YTV6</accession>
<evidence type="ECO:0000259" key="5">
    <source>
        <dbReference type="Pfam" id="PF03160"/>
    </source>
</evidence>
<dbReference type="InterPro" id="IPR038081">
    <property type="entry name" value="CalX-like_sf"/>
</dbReference>
<keyword evidence="2" id="KW-0677">Repeat</keyword>
<dbReference type="InterPro" id="IPR018511">
    <property type="entry name" value="Hemolysin-typ_Ca-bd_CS"/>
</dbReference>
<dbReference type="Gene3D" id="3.10.20.90">
    <property type="entry name" value="Phosphatidylinositol 3-kinase Catalytic Subunit, Chain A, domain 1"/>
    <property type="match status" value="11"/>
</dbReference>
<dbReference type="Gene3D" id="2.150.10.10">
    <property type="entry name" value="Serralysin-like metalloprotease, C-terminal"/>
    <property type="match status" value="2"/>
</dbReference>
<keyword evidence="7" id="KW-1185">Reference proteome</keyword>
<feature type="compositionally biased region" description="Polar residues" evidence="4">
    <location>
        <begin position="1556"/>
        <end position="1566"/>
    </location>
</feature>
<feature type="region of interest" description="Disordered" evidence="4">
    <location>
        <begin position="1089"/>
        <end position="1114"/>
    </location>
</feature>
<evidence type="ECO:0000256" key="4">
    <source>
        <dbReference type="SAM" id="MobiDB-lite"/>
    </source>
</evidence>